<accession>A0A2P5CCR4</accession>
<name>A0A2P5CCR4_PARAD</name>
<dbReference type="PANTHER" id="PTHR24186:SF38">
    <property type="entry name" value="ANKYRIN REPEAT FAMILY PROTEIN"/>
    <property type="match status" value="1"/>
</dbReference>
<feature type="transmembrane region" description="Helical" evidence="9">
    <location>
        <begin position="437"/>
        <end position="455"/>
    </location>
</feature>
<feature type="transmembrane region" description="Helical" evidence="9">
    <location>
        <begin position="315"/>
        <end position="332"/>
    </location>
</feature>
<keyword evidence="4 9" id="KW-1133">Transmembrane helix</keyword>
<dbReference type="SMART" id="SM00248">
    <property type="entry name" value="ANK"/>
    <property type="match status" value="5"/>
</dbReference>
<dbReference type="Gene3D" id="1.25.40.20">
    <property type="entry name" value="Ankyrin repeat-containing domain"/>
    <property type="match status" value="1"/>
</dbReference>
<comment type="caution">
    <text evidence="11">The sequence shown here is derived from an EMBL/GenBank/DDBJ whole genome shotgun (WGS) entry which is preliminary data.</text>
</comment>
<dbReference type="Pfam" id="PF13962">
    <property type="entry name" value="PGG"/>
    <property type="match status" value="1"/>
</dbReference>
<feature type="domain" description="PGG" evidence="10">
    <location>
        <begin position="310"/>
        <end position="343"/>
    </location>
</feature>
<evidence type="ECO:0000256" key="8">
    <source>
        <dbReference type="SAM" id="MobiDB-lite"/>
    </source>
</evidence>
<evidence type="ECO:0000256" key="6">
    <source>
        <dbReference type="ARBA" id="ARBA00023136"/>
    </source>
</evidence>
<feature type="transmembrane region" description="Helical" evidence="9">
    <location>
        <begin position="384"/>
        <end position="403"/>
    </location>
</feature>
<feature type="region of interest" description="Disordered" evidence="8">
    <location>
        <begin position="336"/>
        <end position="361"/>
    </location>
</feature>
<dbReference type="Pfam" id="PF12796">
    <property type="entry name" value="Ank_2"/>
    <property type="match status" value="2"/>
</dbReference>
<dbReference type="AlphaFoldDB" id="A0A2P5CCR4"/>
<dbReference type="OrthoDB" id="674805at2759"/>
<dbReference type="PANTHER" id="PTHR24186">
    <property type="entry name" value="PROTEIN PHOSPHATASE 1 REGULATORY SUBUNIT"/>
    <property type="match status" value="1"/>
</dbReference>
<protein>
    <submittedName>
        <fullName evidence="11">Transmembrane protein</fullName>
    </submittedName>
</protein>
<evidence type="ECO:0000313" key="12">
    <source>
        <dbReference type="Proteomes" id="UP000237105"/>
    </source>
</evidence>
<evidence type="ECO:0000259" key="10">
    <source>
        <dbReference type="Pfam" id="PF13962"/>
    </source>
</evidence>
<evidence type="ECO:0000256" key="3">
    <source>
        <dbReference type="ARBA" id="ARBA00022737"/>
    </source>
</evidence>
<dbReference type="InterPro" id="IPR002110">
    <property type="entry name" value="Ankyrin_rpt"/>
</dbReference>
<evidence type="ECO:0000256" key="4">
    <source>
        <dbReference type="ARBA" id="ARBA00022989"/>
    </source>
</evidence>
<keyword evidence="2 9" id="KW-0812">Transmembrane</keyword>
<dbReference type="STRING" id="3476.A0A2P5CCR4"/>
<evidence type="ECO:0000256" key="9">
    <source>
        <dbReference type="SAM" id="Phobius"/>
    </source>
</evidence>
<proteinExistence type="predicted"/>
<comment type="subcellular location">
    <subcellularLocation>
        <location evidence="1">Membrane</location>
        <topology evidence="1">Multi-pass membrane protein</topology>
    </subcellularLocation>
</comment>
<keyword evidence="12" id="KW-1185">Reference proteome</keyword>
<keyword evidence="5 7" id="KW-0040">ANK repeat</keyword>
<keyword evidence="3" id="KW-0677">Repeat</keyword>
<dbReference type="SUPFAM" id="SSF48403">
    <property type="entry name" value="Ankyrin repeat"/>
    <property type="match status" value="1"/>
</dbReference>
<keyword evidence="6 9" id="KW-0472">Membrane</keyword>
<evidence type="ECO:0000256" key="2">
    <source>
        <dbReference type="ARBA" id="ARBA00022692"/>
    </source>
</evidence>
<dbReference type="EMBL" id="JXTB01000145">
    <property type="protein sequence ID" value="PON58842.1"/>
    <property type="molecule type" value="Genomic_DNA"/>
</dbReference>
<feature type="compositionally biased region" description="Polar residues" evidence="8">
    <location>
        <begin position="338"/>
        <end position="352"/>
    </location>
</feature>
<sequence length="470" mass="51796">MENRLFEAALTGNVETLHKLREENPLILSDYSLISPHENPLHVATKAGKLGFVKEMIRLKPEAVMELNKEGFRPLDIASALGNVEIVKEIIASTSCTTTTSGNAICRLKGKDGRTAMHYAVIHGKIEVIDELISFSVECVKDLTVLRETTLHLAVKYYRFEALRSLVESLEKLGLEELVNWRDKDGNTVLHLAVSRKQHESVEFLLNNNSLSSTLKLNETNSRGLTPMDVMDLLIETPSDVQLRQTLRLAGAIGAGDNITNAMSTTPANNSSLPPHIAVNVPNNQPPEPAAVETDWTKYFRYQQNRDSPSDTRNALLVVAALIATVTFQAGVDPPSGFQESQSVNSTNISPASQPPTPQHFPPTTTIGIGAIFAGLGGVATSDWFLLGNSLGFATSVSIIIYLTAGFPFQRELHISIYSIMFAYGWSVSDIKPKEGAPYIILGIAFLVPFLVRWFPRWARKLWRLCRKSS</sequence>
<feature type="repeat" description="ANK" evidence="7">
    <location>
        <begin position="185"/>
        <end position="210"/>
    </location>
</feature>
<reference evidence="12" key="1">
    <citation type="submission" date="2016-06" db="EMBL/GenBank/DDBJ databases">
        <title>Parallel loss of symbiosis genes in relatives of nitrogen-fixing non-legume Parasponia.</title>
        <authorList>
            <person name="Van Velzen R."/>
            <person name="Holmer R."/>
            <person name="Bu F."/>
            <person name="Rutten L."/>
            <person name="Van Zeijl A."/>
            <person name="Liu W."/>
            <person name="Santuari L."/>
            <person name="Cao Q."/>
            <person name="Sharma T."/>
            <person name="Shen D."/>
            <person name="Roswanjaya Y."/>
            <person name="Wardhani T."/>
            <person name="Kalhor M.S."/>
            <person name="Jansen J."/>
            <person name="Van den Hoogen J."/>
            <person name="Gungor B."/>
            <person name="Hartog M."/>
            <person name="Hontelez J."/>
            <person name="Verver J."/>
            <person name="Yang W.-C."/>
            <person name="Schijlen E."/>
            <person name="Repin R."/>
            <person name="Schilthuizen M."/>
            <person name="Schranz E."/>
            <person name="Heidstra R."/>
            <person name="Miyata K."/>
            <person name="Fedorova E."/>
            <person name="Kohlen W."/>
            <person name="Bisseling T."/>
            <person name="Smit S."/>
            <person name="Geurts R."/>
        </authorList>
    </citation>
    <scope>NUCLEOTIDE SEQUENCE [LARGE SCALE GENOMIC DNA]</scope>
    <source>
        <strain evidence="12">cv. WU1-14</strain>
    </source>
</reference>
<evidence type="ECO:0000256" key="5">
    <source>
        <dbReference type="ARBA" id="ARBA00023043"/>
    </source>
</evidence>
<dbReference type="Proteomes" id="UP000237105">
    <property type="component" value="Unassembled WGS sequence"/>
</dbReference>
<dbReference type="PROSITE" id="PS50088">
    <property type="entry name" value="ANK_REPEAT"/>
    <property type="match status" value="2"/>
</dbReference>
<evidence type="ECO:0000256" key="7">
    <source>
        <dbReference type="PROSITE-ProRule" id="PRU00023"/>
    </source>
</evidence>
<evidence type="ECO:0000313" key="11">
    <source>
        <dbReference type="EMBL" id="PON58842.1"/>
    </source>
</evidence>
<organism evidence="11 12">
    <name type="scientific">Parasponia andersonii</name>
    <name type="common">Sponia andersonii</name>
    <dbReference type="NCBI Taxonomy" id="3476"/>
    <lineage>
        <taxon>Eukaryota</taxon>
        <taxon>Viridiplantae</taxon>
        <taxon>Streptophyta</taxon>
        <taxon>Embryophyta</taxon>
        <taxon>Tracheophyta</taxon>
        <taxon>Spermatophyta</taxon>
        <taxon>Magnoliopsida</taxon>
        <taxon>eudicotyledons</taxon>
        <taxon>Gunneridae</taxon>
        <taxon>Pentapetalae</taxon>
        <taxon>rosids</taxon>
        <taxon>fabids</taxon>
        <taxon>Rosales</taxon>
        <taxon>Cannabaceae</taxon>
        <taxon>Parasponia</taxon>
    </lineage>
</organism>
<dbReference type="Pfam" id="PF13606">
    <property type="entry name" value="Ank_3"/>
    <property type="match status" value="1"/>
</dbReference>
<dbReference type="InterPro" id="IPR036770">
    <property type="entry name" value="Ankyrin_rpt-contain_sf"/>
</dbReference>
<dbReference type="GO" id="GO:0005886">
    <property type="term" value="C:plasma membrane"/>
    <property type="evidence" value="ECO:0007669"/>
    <property type="project" value="TreeGrafter"/>
</dbReference>
<feature type="repeat" description="ANK" evidence="7">
    <location>
        <begin position="112"/>
        <end position="134"/>
    </location>
</feature>
<dbReference type="InterPro" id="IPR026961">
    <property type="entry name" value="PGG_dom"/>
</dbReference>
<evidence type="ECO:0000256" key="1">
    <source>
        <dbReference type="ARBA" id="ARBA00004141"/>
    </source>
</evidence>
<gene>
    <name evidence="11" type="ORF">PanWU01x14_163570</name>
</gene>
<dbReference type="PROSITE" id="PS50297">
    <property type="entry name" value="ANK_REP_REGION"/>
    <property type="match status" value="2"/>
</dbReference>